<comment type="caution">
    <text evidence="1">The sequence shown here is derived from an EMBL/GenBank/DDBJ whole genome shotgun (WGS) entry which is preliminary data.</text>
</comment>
<accession>A0A645GTF5</accession>
<proteinExistence type="predicted"/>
<gene>
    <name evidence="1" type="ORF">SDC9_176693</name>
</gene>
<evidence type="ECO:0000313" key="1">
    <source>
        <dbReference type="EMBL" id="MPN29242.1"/>
    </source>
</evidence>
<sequence length="68" mass="7763">MLAQLPSEIFKVSTAIDAANIQEHFVDTILLNAGRQFFQMCHDPVAQTCVQLIITGKRKDFLRELHCF</sequence>
<dbReference type="EMBL" id="VSSQ01079834">
    <property type="protein sequence ID" value="MPN29242.1"/>
    <property type="molecule type" value="Genomic_DNA"/>
</dbReference>
<reference evidence="1" key="1">
    <citation type="submission" date="2019-08" db="EMBL/GenBank/DDBJ databases">
        <authorList>
            <person name="Kucharzyk K."/>
            <person name="Murdoch R.W."/>
            <person name="Higgins S."/>
            <person name="Loffler F."/>
        </authorList>
    </citation>
    <scope>NUCLEOTIDE SEQUENCE</scope>
</reference>
<organism evidence="1">
    <name type="scientific">bioreactor metagenome</name>
    <dbReference type="NCBI Taxonomy" id="1076179"/>
    <lineage>
        <taxon>unclassified sequences</taxon>
        <taxon>metagenomes</taxon>
        <taxon>ecological metagenomes</taxon>
    </lineage>
</organism>
<dbReference type="AlphaFoldDB" id="A0A645GTF5"/>
<protein>
    <submittedName>
        <fullName evidence="1">Uncharacterized protein</fullName>
    </submittedName>
</protein>
<name>A0A645GTF5_9ZZZZ</name>